<dbReference type="PANTHER" id="PTHR43537:SF49">
    <property type="entry name" value="TRANSCRIPTIONAL REGULATORY PROTEIN"/>
    <property type="match status" value="1"/>
</dbReference>
<dbReference type="SUPFAM" id="SSF48008">
    <property type="entry name" value="GntR ligand-binding domain-like"/>
    <property type="match status" value="1"/>
</dbReference>
<comment type="caution">
    <text evidence="5">The sequence shown here is derived from an EMBL/GenBank/DDBJ whole genome shotgun (WGS) entry which is preliminary data.</text>
</comment>
<keyword evidence="2" id="KW-0238">DNA-binding</keyword>
<feature type="domain" description="HTH gntR-type" evidence="4">
    <location>
        <begin position="9"/>
        <end position="76"/>
    </location>
</feature>
<dbReference type="InterPro" id="IPR036390">
    <property type="entry name" value="WH_DNA-bd_sf"/>
</dbReference>
<evidence type="ECO:0000256" key="1">
    <source>
        <dbReference type="ARBA" id="ARBA00023015"/>
    </source>
</evidence>
<evidence type="ECO:0000313" key="6">
    <source>
        <dbReference type="Proteomes" id="UP000777440"/>
    </source>
</evidence>
<dbReference type="Pfam" id="PF07729">
    <property type="entry name" value="FCD"/>
    <property type="match status" value="1"/>
</dbReference>
<dbReference type="PROSITE" id="PS50949">
    <property type="entry name" value="HTH_GNTR"/>
    <property type="match status" value="1"/>
</dbReference>
<accession>A0ABS7HZ50</accession>
<evidence type="ECO:0000256" key="2">
    <source>
        <dbReference type="ARBA" id="ARBA00023125"/>
    </source>
</evidence>
<dbReference type="Pfam" id="PF00392">
    <property type="entry name" value="GntR"/>
    <property type="match status" value="1"/>
</dbReference>
<protein>
    <submittedName>
        <fullName evidence="5">GntR family transcriptional regulator</fullName>
    </submittedName>
</protein>
<dbReference type="SUPFAM" id="SSF46785">
    <property type="entry name" value="Winged helix' DNA-binding domain"/>
    <property type="match status" value="1"/>
</dbReference>
<dbReference type="SMART" id="SM00895">
    <property type="entry name" value="FCD"/>
    <property type="match status" value="1"/>
</dbReference>
<evidence type="ECO:0000256" key="3">
    <source>
        <dbReference type="ARBA" id="ARBA00023163"/>
    </source>
</evidence>
<proteinExistence type="predicted"/>
<dbReference type="Gene3D" id="1.20.120.530">
    <property type="entry name" value="GntR ligand-binding domain-like"/>
    <property type="match status" value="1"/>
</dbReference>
<gene>
    <name evidence="5" type="ORF">JNB61_12915</name>
</gene>
<dbReference type="InterPro" id="IPR008920">
    <property type="entry name" value="TF_FadR/GntR_C"/>
</dbReference>
<evidence type="ECO:0000259" key="4">
    <source>
        <dbReference type="PROSITE" id="PS50949"/>
    </source>
</evidence>
<dbReference type="InterPro" id="IPR011711">
    <property type="entry name" value="GntR_C"/>
</dbReference>
<dbReference type="SMART" id="SM00345">
    <property type="entry name" value="HTH_GNTR"/>
    <property type="match status" value="1"/>
</dbReference>
<dbReference type="Gene3D" id="1.10.10.10">
    <property type="entry name" value="Winged helix-like DNA-binding domain superfamily/Winged helix DNA-binding domain"/>
    <property type="match status" value="1"/>
</dbReference>
<dbReference type="RefSeq" id="WP_220339879.1">
    <property type="nucleotide sequence ID" value="NZ_JAEUAX010000006.1"/>
</dbReference>
<dbReference type="PANTHER" id="PTHR43537">
    <property type="entry name" value="TRANSCRIPTIONAL REGULATOR, GNTR FAMILY"/>
    <property type="match status" value="1"/>
</dbReference>
<dbReference type="InterPro" id="IPR000524">
    <property type="entry name" value="Tscrpt_reg_HTH_GntR"/>
</dbReference>
<sequence>MNSLEAERAYTVEAIAESLGERISAGEFELGTWFRQAKLADEYNVSRTPVALALSRLETLGLVERLANRGFRVRLPTSRDVIEVIEVRALLEGYAAQLAAQRISTAQLAQLATAVAGFREVVDTVERGSVDEDLLRTKWHTANSLFHSTIFDAAGNRQLKASSELLHNRLPRNTSWMAMHGDPRLLAQNAKQHADIAAAIDAGDGDRARRLAASHVETARDIMLARIDQLS</sequence>
<name>A0ABS7HZ50_9MICO</name>
<evidence type="ECO:0000313" key="5">
    <source>
        <dbReference type="EMBL" id="MBW9110676.1"/>
    </source>
</evidence>
<dbReference type="Proteomes" id="UP000777440">
    <property type="component" value="Unassembled WGS sequence"/>
</dbReference>
<keyword evidence="1" id="KW-0805">Transcription regulation</keyword>
<reference evidence="5 6" key="1">
    <citation type="journal article" date="2021" name="MBio">
        <title>Poor Competitiveness of Bradyrhizobium in Pigeon Pea Root Colonization in Indian Soils.</title>
        <authorList>
            <person name="Chalasani D."/>
            <person name="Basu A."/>
            <person name="Pullabhotla S.V.S.R.N."/>
            <person name="Jorrin B."/>
            <person name="Neal A.L."/>
            <person name="Poole P.S."/>
            <person name="Podile A.R."/>
            <person name="Tkacz A."/>
        </authorList>
    </citation>
    <scope>NUCLEOTIDE SEQUENCE [LARGE SCALE GENOMIC DNA]</scope>
    <source>
        <strain evidence="5 6">HU12</strain>
    </source>
</reference>
<keyword evidence="3" id="KW-0804">Transcription</keyword>
<dbReference type="InterPro" id="IPR036388">
    <property type="entry name" value="WH-like_DNA-bd_sf"/>
</dbReference>
<organism evidence="5 6">
    <name type="scientific">Microbacterium ureisolvens</name>
    <dbReference type="NCBI Taxonomy" id="2781186"/>
    <lineage>
        <taxon>Bacteria</taxon>
        <taxon>Bacillati</taxon>
        <taxon>Actinomycetota</taxon>
        <taxon>Actinomycetes</taxon>
        <taxon>Micrococcales</taxon>
        <taxon>Microbacteriaceae</taxon>
        <taxon>Microbacterium</taxon>
    </lineage>
</organism>
<dbReference type="EMBL" id="JAEUAX010000006">
    <property type="protein sequence ID" value="MBW9110676.1"/>
    <property type="molecule type" value="Genomic_DNA"/>
</dbReference>
<keyword evidence="6" id="KW-1185">Reference proteome</keyword>